<evidence type="ECO:0000313" key="1">
    <source>
        <dbReference type="EMBL" id="EGX92022.1"/>
    </source>
</evidence>
<dbReference type="OrthoDB" id="4869598at2759"/>
<dbReference type="EMBL" id="JH126402">
    <property type="protein sequence ID" value="EGX92022.1"/>
    <property type="molecule type" value="Genomic_DNA"/>
</dbReference>
<name>G3JJ80_CORMM</name>
<dbReference type="VEuPathDB" id="FungiDB:CCM_06182"/>
<dbReference type="Proteomes" id="UP000001610">
    <property type="component" value="Unassembled WGS sequence"/>
</dbReference>
<accession>G3JJ80</accession>
<gene>
    <name evidence="1" type="ORF">CCM_06182</name>
</gene>
<organism evidence="1 2">
    <name type="scientific">Cordyceps militaris (strain CM01)</name>
    <name type="common">Caterpillar fungus</name>
    <dbReference type="NCBI Taxonomy" id="983644"/>
    <lineage>
        <taxon>Eukaryota</taxon>
        <taxon>Fungi</taxon>
        <taxon>Dikarya</taxon>
        <taxon>Ascomycota</taxon>
        <taxon>Pezizomycotina</taxon>
        <taxon>Sordariomycetes</taxon>
        <taxon>Hypocreomycetidae</taxon>
        <taxon>Hypocreales</taxon>
        <taxon>Cordycipitaceae</taxon>
        <taxon>Cordyceps</taxon>
    </lineage>
</organism>
<proteinExistence type="predicted"/>
<sequence>MPFDFAPTRHYPHDVAYPISARADVCVSFLRATATLRIEPRDRRRSERACRRFRDWADSLDVWAENGPNLDSLLDASRGKLRFFIEAYLDSIRKHLVLVLQSGTMKDHASTTENHFDTQFTEIENELTTLENFTKLLLLHTKAGLGCRVAQYRKRYEHHGFNKGVMEYLRHQFPYLEPKVPDQMSSPWWERLGMKWFNAEKRVLPAAWDPVDKPAGLFKALADAVLFTHYKTLYERDCGEKERIHARTPRIAALRLPVEESTMASGNQPPCPICGEACSDASANQDPKIRAYPPSFETAQEWKDHMRCRHGSDWVSHFQKNVQWMCPTCKGVSPVEFESEELMARDLVHHLQHYHGRNDDEETASLARLSRTSCPRPQDTCPICGTCYPEQPGSSQDDKHHHQALHSERRLLTAEDCIAIHMLELSQKFTYPELKFPDNMPPPLIHSCSTASSPYSSFSEKDTFVADAPGDFHEPSLSSSIGNEDFPFKSTSAINGPVVDPGKTHSEAVFSVMVYPQRHGPLALQRTQIQGVPLNKQLFLSAW</sequence>
<dbReference type="AlphaFoldDB" id="G3JJ80"/>
<dbReference type="InParanoid" id="G3JJ80"/>
<evidence type="ECO:0000313" key="2">
    <source>
        <dbReference type="Proteomes" id="UP000001610"/>
    </source>
</evidence>
<protein>
    <recommendedName>
        <fullName evidence="3">C2H2-type domain-containing protein</fullName>
    </recommendedName>
</protein>
<keyword evidence="2" id="KW-1185">Reference proteome</keyword>
<reference evidence="1 2" key="1">
    <citation type="journal article" date="2011" name="Genome Biol.">
        <title>Genome sequence of the insect pathogenic fungus Cordyceps militaris, a valued traditional Chinese medicine.</title>
        <authorList>
            <person name="Zheng P."/>
            <person name="Xia Y."/>
            <person name="Xiao G."/>
            <person name="Xiong C."/>
            <person name="Hu X."/>
            <person name="Zhang S."/>
            <person name="Zheng H."/>
            <person name="Huang Y."/>
            <person name="Zhou Y."/>
            <person name="Wang S."/>
            <person name="Zhao G.P."/>
            <person name="Liu X."/>
            <person name="St Leger R.J."/>
            <person name="Wang C."/>
        </authorList>
    </citation>
    <scope>NUCLEOTIDE SEQUENCE [LARGE SCALE GENOMIC DNA]</scope>
    <source>
        <strain evidence="1 2">CM01</strain>
    </source>
</reference>
<dbReference type="RefSeq" id="XP_006671386.1">
    <property type="nucleotide sequence ID" value="XM_006671323.1"/>
</dbReference>
<evidence type="ECO:0008006" key="3">
    <source>
        <dbReference type="Google" id="ProtNLM"/>
    </source>
</evidence>
<dbReference type="KEGG" id="cmt:CCM_06182"/>
<dbReference type="GeneID" id="18168197"/>
<dbReference type="HOGENOM" id="CLU_032143_0_0_1"/>